<evidence type="ECO:0000313" key="3">
    <source>
        <dbReference type="Proteomes" id="UP000230750"/>
    </source>
</evidence>
<protein>
    <submittedName>
        <fullName evidence="2">Uncharacterized protein</fullName>
    </submittedName>
</protein>
<feature type="non-terminal residue" evidence="2">
    <location>
        <position position="1"/>
    </location>
</feature>
<dbReference type="OrthoDB" id="1413014at2759"/>
<gene>
    <name evidence="2" type="ORF">BSL78_29298</name>
</gene>
<evidence type="ECO:0000256" key="1">
    <source>
        <dbReference type="SAM" id="MobiDB-lite"/>
    </source>
</evidence>
<reference evidence="2 3" key="1">
    <citation type="journal article" date="2017" name="PLoS Biol.">
        <title>The sea cucumber genome provides insights into morphological evolution and visceral regeneration.</title>
        <authorList>
            <person name="Zhang X."/>
            <person name="Sun L."/>
            <person name="Yuan J."/>
            <person name="Sun Y."/>
            <person name="Gao Y."/>
            <person name="Zhang L."/>
            <person name="Li S."/>
            <person name="Dai H."/>
            <person name="Hamel J.F."/>
            <person name="Liu C."/>
            <person name="Yu Y."/>
            <person name="Liu S."/>
            <person name="Lin W."/>
            <person name="Guo K."/>
            <person name="Jin S."/>
            <person name="Xu P."/>
            <person name="Storey K.B."/>
            <person name="Huan P."/>
            <person name="Zhang T."/>
            <person name="Zhou Y."/>
            <person name="Zhang J."/>
            <person name="Lin C."/>
            <person name="Li X."/>
            <person name="Xing L."/>
            <person name="Huo D."/>
            <person name="Sun M."/>
            <person name="Wang L."/>
            <person name="Mercier A."/>
            <person name="Li F."/>
            <person name="Yang H."/>
            <person name="Xiang J."/>
        </authorList>
    </citation>
    <scope>NUCLEOTIDE SEQUENCE [LARGE SCALE GENOMIC DNA]</scope>
    <source>
        <strain evidence="2">Shaxun</strain>
        <tissue evidence="2">Muscle</tissue>
    </source>
</reference>
<evidence type="ECO:0000313" key="2">
    <source>
        <dbReference type="EMBL" id="PIK33883.1"/>
    </source>
</evidence>
<feature type="compositionally biased region" description="Low complexity" evidence="1">
    <location>
        <begin position="41"/>
        <end position="53"/>
    </location>
</feature>
<organism evidence="2 3">
    <name type="scientific">Stichopus japonicus</name>
    <name type="common">Sea cucumber</name>
    <dbReference type="NCBI Taxonomy" id="307972"/>
    <lineage>
        <taxon>Eukaryota</taxon>
        <taxon>Metazoa</taxon>
        <taxon>Echinodermata</taxon>
        <taxon>Eleutherozoa</taxon>
        <taxon>Echinozoa</taxon>
        <taxon>Holothuroidea</taxon>
        <taxon>Aspidochirotacea</taxon>
        <taxon>Aspidochirotida</taxon>
        <taxon>Stichopodidae</taxon>
        <taxon>Apostichopus</taxon>
    </lineage>
</organism>
<feature type="region of interest" description="Disordered" evidence="1">
    <location>
        <begin position="41"/>
        <end position="65"/>
    </location>
</feature>
<proteinExistence type="predicted"/>
<feature type="compositionally biased region" description="Basic and acidic residues" evidence="1">
    <location>
        <begin position="54"/>
        <end position="65"/>
    </location>
</feature>
<dbReference type="EMBL" id="MRZV01002373">
    <property type="protein sequence ID" value="PIK33883.1"/>
    <property type="molecule type" value="Genomic_DNA"/>
</dbReference>
<dbReference type="AlphaFoldDB" id="A0A2G8JDS3"/>
<accession>A0A2G8JDS3</accession>
<name>A0A2G8JDS3_STIJA</name>
<dbReference type="Proteomes" id="UP000230750">
    <property type="component" value="Unassembled WGS sequence"/>
</dbReference>
<sequence length="65" mass="7602">VSSHWSTQRRRVFNALQSIIQRSNLSNTSLKNILGINETLQFSSSPRQSNRQNQNDEKQEQKDEE</sequence>
<feature type="non-terminal residue" evidence="2">
    <location>
        <position position="65"/>
    </location>
</feature>
<comment type="caution">
    <text evidence="2">The sequence shown here is derived from an EMBL/GenBank/DDBJ whole genome shotgun (WGS) entry which is preliminary data.</text>
</comment>
<keyword evidence="3" id="KW-1185">Reference proteome</keyword>